<organism evidence="4 5">
    <name type="scientific">Crepidotus variabilis</name>
    <dbReference type="NCBI Taxonomy" id="179855"/>
    <lineage>
        <taxon>Eukaryota</taxon>
        <taxon>Fungi</taxon>
        <taxon>Dikarya</taxon>
        <taxon>Basidiomycota</taxon>
        <taxon>Agaricomycotina</taxon>
        <taxon>Agaricomycetes</taxon>
        <taxon>Agaricomycetidae</taxon>
        <taxon>Agaricales</taxon>
        <taxon>Agaricineae</taxon>
        <taxon>Crepidotaceae</taxon>
        <taxon>Crepidotus</taxon>
    </lineage>
</organism>
<dbReference type="PANTHER" id="PTHR47706:SF9">
    <property type="entry name" value="NMRA-LIKE DOMAIN-CONTAINING PROTEIN-RELATED"/>
    <property type="match status" value="1"/>
</dbReference>
<dbReference type="Gene3D" id="3.40.50.720">
    <property type="entry name" value="NAD(P)-binding Rossmann-like Domain"/>
    <property type="match status" value="1"/>
</dbReference>
<dbReference type="InterPro" id="IPR045312">
    <property type="entry name" value="PCBER-like"/>
</dbReference>
<dbReference type="CDD" id="cd05259">
    <property type="entry name" value="PCBER_SDR_a"/>
    <property type="match status" value="1"/>
</dbReference>
<keyword evidence="2" id="KW-0560">Oxidoreductase</keyword>
<dbReference type="Gene3D" id="3.90.25.10">
    <property type="entry name" value="UDP-galactose 4-epimerase, domain 1"/>
    <property type="match status" value="1"/>
</dbReference>
<proteinExistence type="predicted"/>
<dbReference type="SUPFAM" id="SSF51735">
    <property type="entry name" value="NAD(P)-binding Rossmann-fold domains"/>
    <property type="match status" value="1"/>
</dbReference>
<dbReference type="Proteomes" id="UP000807306">
    <property type="component" value="Unassembled WGS sequence"/>
</dbReference>
<evidence type="ECO:0000313" key="5">
    <source>
        <dbReference type="Proteomes" id="UP000807306"/>
    </source>
</evidence>
<protein>
    <recommendedName>
        <fullName evidence="3">NmrA-like domain-containing protein</fullName>
    </recommendedName>
</protein>
<dbReference type="AlphaFoldDB" id="A0A9P6JMY9"/>
<dbReference type="Pfam" id="PF05368">
    <property type="entry name" value="NmrA"/>
    <property type="match status" value="1"/>
</dbReference>
<keyword evidence="1" id="KW-0521">NADP</keyword>
<dbReference type="InterPro" id="IPR036291">
    <property type="entry name" value="NAD(P)-bd_dom_sf"/>
</dbReference>
<evidence type="ECO:0000313" key="4">
    <source>
        <dbReference type="EMBL" id="KAF9526114.1"/>
    </source>
</evidence>
<dbReference type="EMBL" id="MU157875">
    <property type="protein sequence ID" value="KAF9526114.1"/>
    <property type="molecule type" value="Genomic_DNA"/>
</dbReference>
<dbReference type="InterPro" id="IPR051609">
    <property type="entry name" value="NmrA/Isoflavone_reductase-like"/>
</dbReference>
<comment type="caution">
    <text evidence="4">The sequence shown here is derived from an EMBL/GenBank/DDBJ whole genome shotgun (WGS) entry which is preliminary data.</text>
</comment>
<evidence type="ECO:0000256" key="1">
    <source>
        <dbReference type="ARBA" id="ARBA00022857"/>
    </source>
</evidence>
<dbReference type="InterPro" id="IPR008030">
    <property type="entry name" value="NmrA-like"/>
</dbReference>
<accession>A0A9P6JMY9</accession>
<name>A0A9P6JMY9_9AGAR</name>
<reference evidence="4" key="1">
    <citation type="submission" date="2020-11" db="EMBL/GenBank/DDBJ databases">
        <authorList>
            <consortium name="DOE Joint Genome Institute"/>
            <person name="Ahrendt S."/>
            <person name="Riley R."/>
            <person name="Andreopoulos W."/>
            <person name="Labutti K."/>
            <person name="Pangilinan J."/>
            <person name="Ruiz-Duenas F.J."/>
            <person name="Barrasa J.M."/>
            <person name="Sanchez-Garcia M."/>
            <person name="Camarero S."/>
            <person name="Miyauchi S."/>
            <person name="Serrano A."/>
            <person name="Linde D."/>
            <person name="Babiker R."/>
            <person name="Drula E."/>
            <person name="Ayuso-Fernandez I."/>
            <person name="Pacheco R."/>
            <person name="Padilla G."/>
            <person name="Ferreira P."/>
            <person name="Barriuso J."/>
            <person name="Kellner H."/>
            <person name="Castanera R."/>
            <person name="Alfaro M."/>
            <person name="Ramirez L."/>
            <person name="Pisabarro A.G."/>
            <person name="Kuo A."/>
            <person name="Tritt A."/>
            <person name="Lipzen A."/>
            <person name="He G."/>
            <person name="Yan M."/>
            <person name="Ng V."/>
            <person name="Cullen D."/>
            <person name="Martin F."/>
            <person name="Rosso M.-N."/>
            <person name="Henrissat B."/>
            <person name="Hibbett D."/>
            <person name="Martinez A.T."/>
            <person name="Grigoriev I.V."/>
        </authorList>
    </citation>
    <scope>NUCLEOTIDE SEQUENCE</scope>
    <source>
        <strain evidence="4">CBS 506.95</strain>
    </source>
</reference>
<dbReference type="PANTHER" id="PTHR47706">
    <property type="entry name" value="NMRA-LIKE FAMILY PROTEIN"/>
    <property type="match status" value="1"/>
</dbReference>
<sequence>MSSIKKVLIAGASGTLGQSTLAEFLRVEQFDVFVLTRPDSKKTFPDSVGVLKTDYSPQSLGEVFSSQKFDAVVSLLNRSIGSEVERALINASKTAGVKRFIPSDFGNDLANPEVLSLCSWFSPKAKIVDYLKELESGSFTWSALITGPFFDWGLQNHGFDFDFKARKFTKYEGSTPFTVTNVGTITKALVNLLSDSERLRDTANKRVYISTHLLTQDKLLSAVEKVTGATFEVLQVSLEETERKARESLASGDMVGAFGLAKVALFKNSYGDFSKKQSNELLGLPQGDLEADLKKYVNPIL</sequence>
<evidence type="ECO:0000256" key="2">
    <source>
        <dbReference type="ARBA" id="ARBA00023002"/>
    </source>
</evidence>
<keyword evidence="5" id="KW-1185">Reference proteome</keyword>
<gene>
    <name evidence="4" type="ORF">CPB83DRAFT_885121</name>
</gene>
<evidence type="ECO:0000259" key="3">
    <source>
        <dbReference type="Pfam" id="PF05368"/>
    </source>
</evidence>
<feature type="domain" description="NmrA-like" evidence="3">
    <location>
        <begin position="5"/>
        <end position="244"/>
    </location>
</feature>
<dbReference type="OrthoDB" id="9974981at2759"/>
<dbReference type="GO" id="GO:0016491">
    <property type="term" value="F:oxidoreductase activity"/>
    <property type="evidence" value="ECO:0007669"/>
    <property type="project" value="UniProtKB-KW"/>
</dbReference>